<protein>
    <recommendedName>
        <fullName evidence="8">Probable membrane transporter protein</fullName>
    </recommendedName>
</protein>
<name>A0A5R8KDM2_9BACT</name>
<dbReference type="AlphaFoldDB" id="A0A5R8KDM2"/>
<dbReference type="InterPro" id="IPR052017">
    <property type="entry name" value="TSUP"/>
</dbReference>
<evidence type="ECO:0000256" key="1">
    <source>
        <dbReference type="ARBA" id="ARBA00004651"/>
    </source>
</evidence>
<feature type="transmembrane region" description="Helical" evidence="8">
    <location>
        <begin position="190"/>
        <end position="211"/>
    </location>
</feature>
<dbReference type="OrthoDB" id="9801058at2"/>
<comment type="similarity">
    <text evidence="2 8">Belongs to the 4-toluene sulfonate uptake permease (TSUP) (TC 2.A.102) family.</text>
</comment>
<evidence type="ECO:0000256" key="8">
    <source>
        <dbReference type="RuleBase" id="RU363041"/>
    </source>
</evidence>
<evidence type="ECO:0000313" key="10">
    <source>
        <dbReference type="Proteomes" id="UP000306196"/>
    </source>
</evidence>
<dbReference type="GO" id="GO:0005886">
    <property type="term" value="C:plasma membrane"/>
    <property type="evidence" value="ECO:0007669"/>
    <property type="project" value="UniProtKB-SubCell"/>
</dbReference>
<keyword evidence="5 8" id="KW-0812">Transmembrane</keyword>
<keyword evidence="3" id="KW-0813">Transport</keyword>
<dbReference type="PANTHER" id="PTHR30269:SF23">
    <property type="entry name" value="MEMBRANE TRANSPORTER PROTEIN YDHB-RELATED"/>
    <property type="match status" value="1"/>
</dbReference>
<keyword evidence="4 8" id="KW-1003">Cell membrane</keyword>
<feature type="transmembrane region" description="Helical" evidence="8">
    <location>
        <begin position="155"/>
        <end position="178"/>
    </location>
</feature>
<keyword evidence="7 8" id="KW-0472">Membrane</keyword>
<comment type="caution">
    <text evidence="9">The sequence shown here is derived from an EMBL/GenBank/DDBJ whole genome shotgun (WGS) entry which is preliminary data.</text>
</comment>
<organism evidence="9 10">
    <name type="scientific">Phragmitibacter flavus</name>
    <dbReference type="NCBI Taxonomy" id="2576071"/>
    <lineage>
        <taxon>Bacteria</taxon>
        <taxon>Pseudomonadati</taxon>
        <taxon>Verrucomicrobiota</taxon>
        <taxon>Verrucomicrobiia</taxon>
        <taxon>Verrucomicrobiales</taxon>
        <taxon>Verrucomicrobiaceae</taxon>
        <taxon>Phragmitibacter</taxon>
    </lineage>
</organism>
<feature type="transmembrane region" description="Helical" evidence="8">
    <location>
        <begin position="66"/>
        <end position="85"/>
    </location>
</feature>
<keyword evidence="6 8" id="KW-1133">Transmembrane helix</keyword>
<feature type="transmembrane region" description="Helical" evidence="8">
    <location>
        <begin position="217"/>
        <end position="238"/>
    </location>
</feature>
<evidence type="ECO:0000256" key="6">
    <source>
        <dbReference type="ARBA" id="ARBA00022989"/>
    </source>
</evidence>
<evidence type="ECO:0000256" key="2">
    <source>
        <dbReference type="ARBA" id="ARBA00009142"/>
    </source>
</evidence>
<proteinExistence type="inferred from homology"/>
<feature type="transmembrane region" description="Helical" evidence="8">
    <location>
        <begin position="245"/>
        <end position="262"/>
    </location>
</feature>
<evidence type="ECO:0000313" key="9">
    <source>
        <dbReference type="EMBL" id="TLD70400.1"/>
    </source>
</evidence>
<comment type="subcellular location">
    <subcellularLocation>
        <location evidence="1 8">Cell membrane</location>
        <topology evidence="1 8">Multi-pass membrane protein</topology>
    </subcellularLocation>
</comment>
<dbReference type="InterPro" id="IPR002781">
    <property type="entry name" value="TM_pro_TauE-like"/>
</dbReference>
<feature type="transmembrane region" description="Helical" evidence="8">
    <location>
        <begin position="91"/>
        <end position="109"/>
    </location>
</feature>
<dbReference type="PANTHER" id="PTHR30269">
    <property type="entry name" value="TRANSMEMBRANE PROTEIN YFCA"/>
    <property type="match status" value="1"/>
</dbReference>
<sequence>MDGRWSLMPFPDSILDQTLLTSGSALLLALVGALFIGMAKAGLAGCGLVSVVLFAETLGAKASTGVVLPLLIAADLMGFWLLRRGGSWKQVWPLAPPAILGVVIGWWLLDKLDNLLARQAIGWVILALLALKLLLDWKRDQLAHLHRHAIFTWGIGVAAGVTTMLANAAGPVMAVYLLAHRHGKADYLGVFTRFFLFINLVKVPFSAQIGLINGPSLWTNALLLPAVVGGIFLGWRVVKVMSQKVFEWAMFVFALLAAIRLVA</sequence>
<keyword evidence="10" id="KW-1185">Reference proteome</keyword>
<feature type="transmembrane region" description="Helical" evidence="8">
    <location>
        <begin position="116"/>
        <end position="135"/>
    </location>
</feature>
<gene>
    <name evidence="9" type="ORF">FEM03_11750</name>
</gene>
<dbReference type="EMBL" id="VAUV01000008">
    <property type="protein sequence ID" value="TLD70400.1"/>
    <property type="molecule type" value="Genomic_DNA"/>
</dbReference>
<reference evidence="9 10" key="1">
    <citation type="submission" date="2019-05" db="EMBL/GenBank/DDBJ databases">
        <title>Verrucobacter flavum gen. nov., sp. nov. a new member of the family Verrucomicrobiaceae.</title>
        <authorList>
            <person name="Szuroczki S."/>
            <person name="Abbaszade G."/>
            <person name="Szabo A."/>
            <person name="Felfoldi T."/>
            <person name="Schumann P."/>
            <person name="Boka K."/>
            <person name="Keki Z."/>
            <person name="Toumi M."/>
            <person name="Toth E."/>
        </authorList>
    </citation>
    <scope>NUCLEOTIDE SEQUENCE [LARGE SCALE GENOMIC DNA]</scope>
    <source>
        <strain evidence="9 10">MG-N-17</strain>
    </source>
</reference>
<evidence type="ECO:0000256" key="3">
    <source>
        <dbReference type="ARBA" id="ARBA00022448"/>
    </source>
</evidence>
<dbReference type="Proteomes" id="UP000306196">
    <property type="component" value="Unassembled WGS sequence"/>
</dbReference>
<accession>A0A5R8KDM2</accession>
<evidence type="ECO:0000256" key="7">
    <source>
        <dbReference type="ARBA" id="ARBA00023136"/>
    </source>
</evidence>
<dbReference type="Pfam" id="PF01925">
    <property type="entry name" value="TauE"/>
    <property type="match status" value="1"/>
</dbReference>
<evidence type="ECO:0000256" key="4">
    <source>
        <dbReference type="ARBA" id="ARBA00022475"/>
    </source>
</evidence>
<feature type="transmembrane region" description="Helical" evidence="8">
    <location>
        <begin position="25"/>
        <end position="54"/>
    </location>
</feature>
<evidence type="ECO:0000256" key="5">
    <source>
        <dbReference type="ARBA" id="ARBA00022692"/>
    </source>
</evidence>